<dbReference type="InterPro" id="IPR042001">
    <property type="entry name" value="Sortase_F"/>
</dbReference>
<proteinExistence type="predicted"/>
<evidence type="ECO:0000313" key="5">
    <source>
        <dbReference type="Proteomes" id="UP000178040"/>
    </source>
</evidence>
<evidence type="ECO:0000313" key="4">
    <source>
        <dbReference type="EMBL" id="OGK44245.1"/>
    </source>
</evidence>
<sequence length="210" mass="22812">MSRFNLFLLFILAGLLIFARSDLAMEGTTTDRAQNAPAVTTTPTETPTPTPTVAPPASLSVPKIDVSAPIEPVGTDENGKMQLPQDISVVGWYEPGVKPGELGNAVIAGHLDSATGEGAIFYNLNTMEKGDDIVIYDQAGKKYRFTVTEKVVYPYNQVPLDKIFGKSSKKMLNLITCTGIWNPAIKNYSHRMIIFSELQSVSSFSLSPKP</sequence>
<dbReference type="NCBIfam" id="TIGR01076">
    <property type="entry name" value="sortase_fam"/>
    <property type="match status" value="1"/>
</dbReference>
<organism evidence="4 5">
    <name type="scientific">Candidatus Roizmanbacteria bacterium RIFCSPLOWO2_01_FULL_37_16</name>
    <dbReference type="NCBI Taxonomy" id="1802058"/>
    <lineage>
        <taxon>Bacteria</taxon>
        <taxon>Candidatus Roizmaniibacteriota</taxon>
    </lineage>
</organism>
<evidence type="ECO:0000256" key="1">
    <source>
        <dbReference type="ARBA" id="ARBA00022801"/>
    </source>
</evidence>
<evidence type="ECO:0008006" key="6">
    <source>
        <dbReference type="Google" id="ProtNLM"/>
    </source>
</evidence>
<accession>A0A1F7ILN1</accession>
<dbReference type="InterPro" id="IPR005754">
    <property type="entry name" value="Sortase"/>
</dbReference>
<dbReference type="SUPFAM" id="SSF63817">
    <property type="entry name" value="Sortase"/>
    <property type="match status" value="1"/>
</dbReference>
<dbReference type="CDD" id="cd05829">
    <property type="entry name" value="Sortase_F"/>
    <property type="match status" value="1"/>
</dbReference>
<protein>
    <recommendedName>
        <fullName evidence="6">Peptidase C60 sortase A and B</fullName>
    </recommendedName>
</protein>
<keyword evidence="1" id="KW-0378">Hydrolase</keyword>
<feature type="region of interest" description="Disordered" evidence="2">
    <location>
        <begin position="29"/>
        <end position="58"/>
    </location>
</feature>
<dbReference type="Pfam" id="PF04203">
    <property type="entry name" value="Sortase"/>
    <property type="match status" value="1"/>
</dbReference>
<dbReference type="Gene3D" id="2.40.260.10">
    <property type="entry name" value="Sortase"/>
    <property type="match status" value="1"/>
</dbReference>
<dbReference type="GO" id="GO:0016787">
    <property type="term" value="F:hydrolase activity"/>
    <property type="evidence" value="ECO:0007669"/>
    <property type="project" value="UniProtKB-KW"/>
</dbReference>
<dbReference type="AlphaFoldDB" id="A0A1F7ILN1"/>
<dbReference type="Proteomes" id="UP000178040">
    <property type="component" value="Unassembled WGS sequence"/>
</dbReference>
<dbReference type="EMBL" id="MGAI01000032">
    <property type="protein sequence ID" value="OGK44245.1"/>
    <property type="molecule type" value="Genomic_DNA"/>
</dbReference>
<feature type="chain" id="PRO_5009529359" description="Peptidase C60 sortase A and B" evidence="3">
    <location>
        <begin position="25"/>
        <end position="210"/>
    </location>
</feature>
<feature type="compositionally biased region" description="Low complexity" evidence="2">
    <location>
        <begin position="36"/>
        <end position="45"/>
    </location>
</feature>
<evidence type="ECO:0000256" key="3">
    <source>
        <dbReference type="SAM" id="SignalP"/>
    </source>
</evidence>
<dbReference type="InterPro" id="IPR023365">
    <property type="entry name" value="Sortase_dom-sf"/>
</dbReference>
<name>A0A1F7ILN1_9BACT</name>
<gene>
    <name evidence="4" type="ORF">A3B40_03705</name>
</gene>
<evidence type="ECO:0000256" key="2">
    <source>
        <dbReference type="SAM" id="MobiDB-lite"/>
    </source>
</evidence>
<reference evidence="4 5" key="1">
    <citation type="journal article" date="2016" name="Nat. Commun.">
        <title>Thousands of microbial genomes shed light on interconnected biogeochemical processes in an aquifer system.</title>
        <authorList>
            <person name="Anantharaman K."/>
            <person name="Brown C.T."/>
            <person name="Hug L.A."/>
            <person name="Sharon I."/>
            <person name="Castelle C.J."/>
            <person name="Probst A.J."/>
            <person name="Thomas B.C."/>
            <person name="Singh A."/>
            <person name="Wilkins M.J."/>
            <person name="Karaoz U."/>
            <person name="Brodie E.L."/>
            <person name="Williams K.H."/>
            <person name="Hubbard S.S."/>
            <person name="Banfield J.F."/>
        </authorList>
    </citation>
    <scope>NUCLEOTIDE SEQUENCE [LARGE SCALE GENOMIC DNA]</scope>
</reference>
<comment type="caution">
    <text evidence="4">The sequence shown here is derived from an EMBL/GenBank/DDBJ whole genome shotgun (WGS) entry which is preliminary data.</text>
</comment>
<feature type="signal peptide" evidence="3">
    <location>
        <begin position="1"/>
        <end position="24"/>
    </location>
</feature>
<keyword evidence="3" id="KW-0732">Signal</keyword>